<dbReference type="InterPro" id="IPR032675">
    <property type="entry name" value="LRR_dom_sf"/>
</dbReference>
<dbReference type="PRINTS" id="PR00364">
    <property type="entry name" value="DISEASERSIST"/>
</dbReference>
<feature type="region of interest" description="Disordered" evidence="4">
    <location>
        <begin position="759"/>
        <end position="778"/>
    </location>
</feature>
<dbReference type="InterPro" id="IPR002182">
    <property type="entry name" value="NB-ARC"/>
</dbReference>
<dbReference type="GO" id="GO:0043531">
    <property type="term" value="F:ADP binding"/>
    <property type="evidence" value="ECO:0007669"/>
    <property type="project" value="InterPro"/>
</dbReference>
<accession>A0AAV1DIM7</accession>
<keyword evidence="2" id="KW-0677">Repeat</keyword>
<keyword evidence="8" id="KW-1185">Reference proteome</keyword>
<evidence type="ECO:0000256" key="1">
    <source>
        <dbReference type="ARBA" id="ARBA00022614"/>
    </source>
</evidence>
<evidence type="ECO:0000259" key="5">
    <source>
        <dbReference type="Pfam" id="PF00931"/>
    </source>
</evidence>
<keyword evidence="1" id="KW-0433">Leucine-rich repeat</keyword>
<dbReference type="SUPFAM" id="SSF52058">
    <property type="entry name" value="L domain-like"/>
    <property type="match status" value="1"/>
</dbReference>
<dbReference type="InterPro" id="IPR055414">
    <property type="entry name" value="LRR_R13L4/SHOC2-like"/>
</dbReference>
<reference evidence="7" key="1">
    <citation type="submission" date="2023-03" db="EMBL/GenBank/DDBJ databases">
        <authorList>
            <person name="Julca I."/>
        </authorList>
    </citation>
    <scope>NUCLEOTIDE SEQUENCE</scope>
</reference>
<proteinExistence type="predicted"/>
<dbReference type="PANTHER" id="PTHR36766:SF45">
    <property type="entry name" value="NB-ARC DOMAIN-CONTAINING PROTEIN"/>
    <property type="match status" value="1"/>
</dbReference>
<evidence type="ECO:0000259" key="6">
    <source>
        <dbReference type="Pfam" id="PF23598"/>
    </source>
</evidence>
<evidence type="ECO:0000256" key="4">
    <source>
        <dbReference type="SAM" id="MobiDB-lite"/>
    </source>
</evidence>
<dbReference type="Gene3D" id="3.80.10.10">
    <property type="entry name" value="Ribonuclease Inhibitor"/>
    <property type="match status" value="2"/>
</dbReference>
<feature type="domain" description="Disease resistance R13L4/SHOC-2-like LRR" evidence="6">
    <location>
        <begin position="482"/>
        <end position="697"/>
    </location>
</feature>
<keyword evidence="3" id="KW-0611">Plant defense</keyword>
<evidence type="ECO:0000313" key="8">
    <source>
        <dbReference type="Proteomes" id="UP001161247"/>
    </source>
</evidence>
<dbReference type="Gene3D" id="1.10.8.430">
    <property type="entry name" value="Helical domain of apoptotic protease-activating factors"/>
    <property type="match status" value="1"/>
</dbReference>
<dbReference type="SUPFAM" id="SSF52540">
    <property type="entry name" value="P-loop containing nucleoside triphosphate hydrolases"/>
    <property type="match status" value="1"/>
</dbReference>
<dbReference type="Proteomes" id="UP001161247">
    <property type="component" value="Chromosome 5"/>
</dbReference>
<gene>
    <name evidence="7" type="ORF">OLC1_LOCUS15230</name>
</gene>
<name>A0AAV1DIM7_OLDCO</name>
<dbReference type="InterPro" id="IPR027417">
    <property type="entry name" value="P-loop_NTPase"/>
</dbReference>
<evidence type="ECO:0000313" key="7">
    <source>
        <dbReference type="EMBL" id="CAI9106783.1"/>
    </source>
</evidence>
<sequence length="851" mass="97560">MAELFVPKIMDQLTDAALKQVGERAKLLMGVKDELRKLTDRWKTIERVLDNAEKRKLKEEDKMSGYDVLDEWGVKILKPHPRMPTTLLQKVRSLIPSLCSCLKQVPVRHDIALKIKEINDEVESILNEANKFHFVTSLSGEVYYEKFNRPLTTSILDVSRRRTNTNKEVDDEKNVKVLSIVGVGGSGKTTLAQLLYNDVEVKKHFDVWKWICVSDPFHQKRIAKALLEGSHHDSSEPELESLLQRIKQSFSGKRFLIVLNDFWTEDSSNWKPFRDSLKDGAYESIILVTTRSEKVAITMGTDHYFNLGLLSQLDCWLIIKKIALSGRPELCHKVERIGQKIAEKCKGLPLAAKIMGSLLQFRDNPREWREVLVTLSYPHNWREVLDNTKIEVEELEVKIDEEDDPTMLSCKMHDIVHDFAQFVARNQCQVFEEDACQKVEVGNGGYLSTERLRHVNIIGTIKTLDSSIIQGIEEVQSLFLSCGDQLPQDLSKSLKSVRSLTLSRCYVRELPGEIGNLFHLRLLNVSHNLFKELPESICDLYYLESLDVRGCWELTLLPERIGDLIHMGNLDTSGSSIERMPRGIGKLTSLRVLTGFIADVDVESSCNIVELKHLNQLERLRIVGHPHRMDFEVAQLENKLHLEYLRLEFDNRGFDFTAEVADVIMERMGIPPMLHLWDYPARQLPKWILLSLENLSFDQLPSLKHLGRELYGLDDDHLQQAQQGGNYHLECHDVDNTVAFLSLKRLSFTELEDWETWEDISDEETEEKAEGDHQPKTNNAAANISIMPRLEILNIKGCRNLEALPVGILAKASSLKTLHITCCDKLVERYSDKSGEDWMKMSHIPNTVLLR</sequence>
<dbReference type="GO" id="GO:0006952">
    <property type="term" value="P:defense response"/>
    <property type="evidence" value="ECO:0007669"/>
    <property type="project" value="UniProtKB-KW"/>
</dbReference>
<dbReference type="InterPro" id="IPR042197">
    <property type="entry name" value="Apaf_helical"/>
</dbReference>
<dbReference type="Pfam" id="PF00931">
    <property type="entry name" value="NB-ARC"/>
    <property type="match status" value="1"/>
</dbReference>
<dbReference type="AlphaFoldDB" id="A0AAV1DIM7"/>
<dbReference type="EMBL" id="OX459122">
    <property type="protein sequence ID" value="CAI9106783.1"/>
    <property type="molecule type" value="Genomic_DNA"/>
</dbReference>
<evidence type="ECO:0000256" key="2">
    <source>
        <dbReference type="ARBA" id="ARBA00022737"/>
    </source>
</evidence>
<dbReference type="PANTHER" id="PTHR36766">
    <property type="entry name" value="PLANT BROAD-SPECTRUM MILDEW RESISTANCE PROTEIN RPW8"/>
    <property type="match status" value="1"/>
</dbReference>
<evidence type="ECO:0000256" key="3">
    <source>
        <dbReference type="ARBA" id="ARBA00022821"/>
    </source>
</evidence>
<dbReference type="Pfam" id="PF23598">
    <property type="entry name" value="LRR_14"/>
    <property type="match status" value="1"/>
</dbReference>
<feature type="domain" description="NB-ARC" evidence="5">
    <location>
        <begin position="169"/>
        <end position="325"/>
    </location>
</feature>
<dbReference type="Gene3D" id="3.40.50.300">
    <property type="entry name" value="P-loop containing nucleotide triphosphate hydrolases"/>
    <property type="match status" value="1"/>
</dbReference>
<protein>
    <submittedName>
        <fullName evidence="7">OLC1v1006002C1</fullName>
    </submittedName>
</protein>
<organism evidence="7 8">
    <name type="scientific">Oldenlandia corymbosa var. corymbosa</name>
    <dbReference type="NCBI Taxonomy" id="529605"/>
    <lineage>
        <taxon>Eukaryota</taxon>
        <taxon>Viridiplantae</taxon>
        <taxon>Streptophyta</taxon>
        <taxon>Embryophyta</taxon>
        <taxon>Tracheophyta</taxon>
        <taxon>Spermatophyta</taxon>
        <taxon>Magnoliopsida</taxon>
        <taxon>eudicotyledons</taxon>
        <taxon>Gunneridae</taxon>
        <taxon>Pentapetalae</taxon>
        <taxon>asterids</taxon>
        <taxon>lamiids</taxon>
        <taxon>Gentianales</taxon>
        <taxon>Rubiaceae</taxon>
        <taxon>Rubioideae</taxon>
        <taxon>Spermacoceae</taxon>
        <taxon>Hedyotis-Oldenlandia complex</taxon>
        <taxon>Oldenlandia</taxon>
    </lineage>
</organism>